<dbReference type="KEGG" id="rpd:RPD_3653"/>
<dbReference type="EMBL" id="CP000283">
    <property type="protein sequence ID" value="ABE40876.1"/>
    <property type="molecule type" value="Genomic_DNA"/>
</dbReference>
<dbReference type="Proteomes" id="UP000001818">
    <property type="component" value="Chromosome"/>
</dbReference>
<dbReference type="BioCyc" id="RPAL316057:RPD_RS18365-MONOMER"/>
<accession>Q132W3</accession>
<dbReference type="AlphaFoldDB" id="Q132W3"/>
<dbReference type="STRING" id="316057.RPD_3653"/>
<name>Q132W3_RHOPS</name>
<dbReference type="eggNOG" id="ENOG5033F8F">
    <property type="taxonomic scope" value="Bacteria"/>
</dbReference>
<sequence>MTNTSWRRRLVDRFPDLFLSMEGGRTSIPGYPAVGDGWRDLVEVAVERIAAAAQGGGFRIEQIKEKYGTLRLYVCRTGGSGQTAADAVQEAVALAEARSACTCEQCGKEGALYSAGSWLVTACSDHARGEKIPVREGFDNILIVRSYRGGQLPIVTCRRYDRVDDRFIDVDPATLGIQE</sequence>
<dbReference type="HOGENOM" id="CLU_128727_0_0_5"/>
<proteinExistence type="predicted"/>
<gene>
    <name evidence="1" type="ordered locus">RPD_3653</name>
</gene>
<evidence type="ECO:0000313" key="2">
    <source>
        <dbReference type="Proteomes" id="UP000001818"/>
    </source>
</evidence>
<reference evidence="1 2" key="1">
    <citation type="submission" date="2006-03" db="EMBL/GenBank/DDBJ databases">
        <title>Complete sequence of Rhodopseudomonas palustris BisB5.</title>
        <authorList>
            <consortium name="US DOE Joint Genome Institute"/>
            <person name="Copeland A."/>
            <person name="Lucas S."/>
            <person name="Lapidus A."/>
            <person name="Barry K."/>
            <person name="Detter J.C."/>
            <person name="Glavina del Rio T."/>
            <person name="Hammon N."/>
            <person name="Israni S."/>
            <person name="Dalin E."/>
            <person name="Tice H."/>
            <person name="Pitluck S."/>
            <person name="Chain P."/>
            <person name="Malfatti S."/>
            <person name="Shin M."/>
            <person name="Vergez L."/>
            <person name="Schmutz J."/>
            <person name="Larimer F."/>
            <person name="Land M."/>
            <person name="Hauser L."/>
            <person name="Pelletier D.A."/>
            <person name="Kyrpides N."/>
            <person name="Lykidis A."/>
            <person name="Oda Y."/>
            <person name="Harwood C.S."/>
            <person name="Richardson P."/>
        </authorList>
    </citation>
    <scope>NUCLEOTIDE SEQUENCE [LARGE SCALE GENOMIC DNA]</scope>
    <source>
        <strain evidence="1 2">BisB5</strain>
    </source>
</reference>
<evidence type="ECO:0000313" key="1">
    <source>
        <dbReference type="EMBL" id="ABE40876.1"/>
    </source>
</evidence>
<organism evidence="1 2">
    <name type="scientific">Rhodopseudomonas palustris (strain BisB5)</name>
    <dbReference type="NCBI Taxonomy" id="316057"/>
    <lineage>
        <taxon>Bacteria</taxon>
        <taxon>Pseudomonadati</taxon>
        <taxon>Pseudomonadota</taxon>
        <taxon>Alphaproteobacteria</taxon>
        <taxon>Hyphomicrobiales</taxon>
        <taxon>Nitrobacteraceae</taxon>
        <taxon>Rhodopseudomonas</taxon>
    </lineage>
</organism>
<protein>
    <submittedName>
        <fullName evidence="1">Uncharacterized protein</fullName>
    </submittedName>
</protein>